<accession>A0A0S7WJU8</accession>
<evidence type="ECO:0000313" key="1">
    <source>
        <dbReference type="EMBL" id="KPJ50455.1"/>
    </source>
</evidence>
<proteinExistence type="predicted"/>
<dbReference type="SUPFAM" id="SSF52833">
    <property type="entry name" value="Thioredoxin-like"/>
    <property type="match status" value="1"/>
</dbReference>
<dbReference type="Gene3D" id="2.60.40.10">
    <property type="entry name" value="Immunoglobulins"/>
    <property type="match status" value="1"/>
</dbReference>
<name>A0A0S7WJU8_UNCT6</name>
<organism evidence="1 2">
    <name type="scientific">candidate division TA06 bacterium DG_26</name>
    <dbReference type="NCBI Taxonomy" id="1703771"/>
    <lineage>
        <taxon>Bacteria</taxon>
        <taxon>Bacteria division TA06</taxon>
    </lineage>
</organism>
<dbReference type="PROSITE" id="PS51257">
    <property type="entry name" value="PROKAR_LIPOPROTEIN"/>
    <property type="match status" value="1"/>
</dbReference>
<dbReference type="Proteomes" id="UP000051124">
    <property type="component" value="Unassembled WGS sequence"/>
</dbReference>
<sequence>MSQRRIYYLLFTGVLALACSRCPTIPESDCNRVVLAELFSFSGCTFCPNAEKAIDSLKFEYGDSLAVLVYHMRRLGGADTGDTLSPEEAQDRSEWYSVTAAPTALFDGESRLLGAATVQFAYNNYHNLIVTRRGVWSPFQISIDPSLTGQDIQVDCSVIPLNSISGELTLWLALLQDSVSFNGSRYDFVVRRIESRDFSPAGTDTFRTSFQFQNRWSNADLGIVAFVQNDETKSVLQAAVSEIESAPLEYLFRLTSLNDTSQMISPDSEAVFNFTLANTGPLTDVYELSIAVVDSVPGWLENFCFGGICVLPPGTGRLSLSIEEADSTISVHIIPRALRGSERVRFTVRSQGDSALTDSALLRAETEGSLRLIHVFDPMRFERKRSSILKSCADEGKGVPEWAVR</sequence>
<dbReference type="AlphaFoldDB" id="A0A0S7WJU8"/>
<protein>
    <submittedName>
        <fullName evidence="1">Uncharacterized protein</fullName>
    </submittedName>
</protein>
<comment type="caution">
    <text evidence="1">The sequence shown here is derived from an EMBL/GenBank/DDBJ whole genome shotgun (WGS) entry which is preliminary data.</text>
</comment>
<dbReference type="EMBL" id="LIZT01000021">
    <property type="protein sequence ID" value="KPJ50455.1"/>
    <property type="molecule type" value="Genomic_DNA"/>
</dbReference>
<dbReference type="InterPro" id="IPR013783">
    <property type="entry name" value="Ig-like_fold"/>
</dbReference>
<evidence type="ECO:0000313" key="2">
    <source>
        <dbReference type="Proteomes" id="UP000051124"/>
    </source>
</evidence>
<reference evidence="1 2" key="1">
    <citation type="journal article" date="2015" name="Microbiome">
        <title>Genomic resolution of linkages in carbon, nitrogen, and sulfur cycling among widespread estuary sediment bacteria.</title>
        <authorList>
            <person name="Baker B.J."/>
            <person name="Lazar C.S."/>
            <person name="Teske A.P."/>
            <person name="Dick G.J."/>
        </authorList>
    </citation>
    <scope>NUCLEOTIDE SEQUENCE [LARGE SCALE GENOMIC DNA]</scope>
    <source>
        <strain evidence="1">DG_26</strain>
    </source>
</reference>
<dbReference type="InterPro" id="IPR036249">
    <property type="entry name" value="Thioredoxin-like_sf"/>
</dbReference>
<gene>
    <name evidence="1" type="ORF">AMJ40_02840</name>
</gene>